<dbReference type="PANTHER" id="PTHR45951:SF3">
    <property type="entry name" value="PROTEIN DISPATCHED"/>
    <property type="match status" value="1"/>
</dbReference>
<keyword evidence="5" id="KW-0325">Glycoprotein</keyword>
<dbReference type="InterPro" id="IPR052081">
    <property type="entry name" value="Dispatched_Hh_regulator"/>
</dbReference>
<evidence type="ECO:0000256" key="7">
    <source>
        <dbReference type="SAM" id="Phobius"/>
    </source>
</evidence>
<dbReference type="Proteomes" id="UP000046395">
    <property type="component" value="Unassembled WGS sequence"/>
</dbReference>
<keyword evidence="6" id="KW-0175">Coiled coil</keyword>
<reference evidence="9" key="1">
    <citation type="submission" date="2019-12" db="UniProtKB">
        <authorList>
            <consortium name="WormBaseParasite"/>
        </authorList>
    </citation>
    <scope>IDENTIFICATION</scope>
</reference>
<keyword evidence="2 7" id="KW-0812">Transmembrane</keyword>
<dbReference type="STRING" id="70415.A0A5S6Q4D2"/>
<evidence type="ECO:0000256" key="2">
    <source>
        <dbReference type="ARBA" id="ARBA00022692"/>
    </source>
</evidence>
<feature type="transmembrane region" description="Helical" evidence="7">
    <location>
        <begin position="38"/>
        <end position="59"/>
    </location>
</feature>
<protein>
    <submittedName>
        <fullName evidence="9">Uncharacterized protein</fullName>
    </submittedName>
</protein>
<organism evidence="8 9">
    <name type="scientific">Trichuris muris</name>
    <name type="common">Mouse whipworm</name>
    <dbReference type="NCBI Taxonomy" id="70415"/>
    <lineage>
        <taxon>Eukaryota</taxon>
        <taxon>Metazoa</taxon>
        <taxon>Ecdysozoa</taxon>
        <taxon>Nematoda</taxon>
        <taxon>Enoplea</taxon>
        <taxon>Dorylaimia</taxon>
        <taxon>Trichinellida</taxon>
        <taxon>Trichuridae</taxon>
        <taxon>Trichuris</taxon>
    </lineage>
</organism>
<dbReference type="WBParaSite" id="TMUE_0000002091.1">
    <property type="protein sequence ID" value="TMUE_0000002091.1"/>
    <property type="gene ID" value="WBGene00297951"/>
</dbReference>
<keyword evidence="8" id="KW-1185">Reference proteome</keyword>
<evidence type="ECO:0000256" key="5">
    <source>
        <dbReference type="ARBA" id="ARBA00023180"/>
    </source>
</evidence>
<dbReference type="GO" id="GO:0022857">
    <property type="term" value="F:transmembrane transporter activity"/>
    <property type="evidence" value="ECO:0007669"/>
    <property type="project" value="TreeGrafter"/>
</dbReference>
<keyword evidence="4 7" id="KW-0472">Membrane</keyword>
<evidence type="ECO:0000256" key="3">
    <source>
        <dbReference type="ARBA" id="ARBA00022989"/>
    </source>
</evidence>
<evidence type="ECO:0000313" key="9">
    <source>
        <dbReference type="WBParaSite" id="TMUE_0000002091.1"/>
    </source>
</evidence>
<dbReference type="GO" id="GO:0007224">
    <property type="term" value="P:smoothened signaling pathway"/>
    <property type="evidence" value="ECO:0007669"/>
    <property type="project" value="TreeGrafter"/>
</dbReference>
<evidence type="ECO:0000256" key="6">
    <source>
        <dbReference type="SAM" id="Coils"/>
    </source>
</evidence>
<dbReference type="PANTHER" id="PTHR45951">
    <property type="entry name" value="PROTEIN DISPATCHED-RELATED"/>
    <property type="match status" value="1"/>
</dbReference>
<proteinExistence type="predicted"/>
<name>A0A5S6Q4D2_TRIMR</name>
<dbReference type="AlphaFoldDB" id="A0A5S6Q4D2"/>
<comment type="subcellular location">
    <subcellularLocation>
        <location evidence="1">Membrane</location>
        <topology evidence="1">Multi-pass membrane protein</topology>
    </subcellularLocation>
</comment>
<evidence type="ECO:0000313" key="8">
    <source>
        <dbReference type="Proteomes" id="UP000046395"/>
    </source>
</evidence>
<sequence>MAVENGAVVGLSNHVQKAESTLENVRKRYAMFINNKPITVFAMTTVLLGALTALGFHLASAPDFSDPKAGFETRGTILSDRVLTWTNLEERISFYPDSRKEFYRQLPPNIIQRSKRAETNKTDKPSSGQHLEEIFFTALTSSPCLQLNAPLAQRKSSLSVVRACASHLSKSLFGGDCRPAWAVVDFRANCRRPSRGAFLFSNQVLAEESLGATCGGTAVFAHPILGVIHDKGFCLLLEYIR</sequence>
<accession>A0A5S6Q4D2</accession>
<keyword evidence="3 7" id="KW-1133">Transmembrane helix</keyword>
<evidence type="ECO:0000256" key="1">
    <source>
        <dbReference type="ARBA" id="ARBA00004141"/>
    </source>
</evidence>
<evidence type="ECO:0000256" key="4">
    <source>
        <dbReference type="ARBA" id="ARBA00023136"/>
    </source>
</evidence>
<feature type="coiled-coil region" evidence="6">
    <location>
        <begin position="8"/>
        <end position="35"/>
    </location>
</feature>
<dbReference type="GO" id="GO:0016020">
    <property type="term" value="C:membrane"/>
    <property type="evidence" value="ECO:0007669"/>
    <property type="project" value="UniProtKB-SubCell"/>
</dbReference>